<organism evidence="2 3">
    <name type="scientific">Eumeta variegata</name>
    <name type="common">Bagworm moth</name>
    <name type="synonym">Eumeta japonica</name>
    <dbReference type="NCBI Taxonomy" id="151549"/>
    <lineage>
        <taxon>Eukaryota</taxon>
        <taxon>Metazoa</taxon>
        <taxon>Ecdysozoa</taxon>
        <taxon>Arthropoda</taxon>
        <taxon>Hexapoda</taxon>
        <taxon>Insecta</taxon>
        <taxon>Pterygota</taxon>
        <taxon>Neoptera</taxon>
        <taxon>Endopterygota</taxon>
        <taxon>Lepidoptera</taxon>
        <taxon>Glossata</taxon>
        <taxon>Ditrysia</taxon>
        <taxon>Tineoidea</taxon>
        <taxon>Psychidae</taxon>
        <taxon>Oiketicinae</taxon>
        <taxon>Eumeta</taxon>
    </lineage>
</organism>
<sequence length="130" mass="14575">MKAVMTAVWLLTEAAGNAHHSHNQTCCKTMISEAPVSMKAVMTVVWLLTVAGGNVLIVVIIRLSVNYDQATQFFMYTGLMFVAMTIFQLLAKRYKFSTQVSVVTYESRKSRSNSEVVYLQVKQAEDRVDS</sequence>
<name>A0A4C1TZW7_EUMVA</name>
<keyword evidence="1" id="KW-1133">Transmembrane helix</keyword>
<dbReference type="EMBL" id="BGZK01000107">
    <property type="protein sequence ID" value="GBP19344.1"/>
    <property type="molecule type" value="Genomic_DNA"/>
</dbReference>
<gene>
    <name evidence="2" type="primary">yin</name>
    <name evidence="2" type="ORF">EVAR_12385_1</name>
</gene>
<keyword evidence="3" id="KW-1185">Reference proteome</keyword>
<keyword evidence="1" id="KW-0472">Membrane</keyword>
<evidence type="ECO:0000313" key="2">
    <source>
        <dbReference type="EMBL" id="GBP19344.1"/>
    </source>
</evidence>
<comment type="caution">
    <text evidence="2">The sequence shown here is derived from an EMBL/GenBank/DDBJ whole genome shotgun (WGS) entry which is preliminary data.</text>
</comment>
<dbReference type="Gene3D" id="1.20.1250.20">
    <property type="entry name" value="MFS general substrate transporter like domains"/>
    <property type="match status" value="1"/>
</dbReference>
<reference evidence="2 3" key="1">
    <citation type="journal article" date="2019" name="Commun. Biol.">
        <title>The bagworm genome reveals a unique fibroin gene that provides high tensile strength.</title>
        <authorList>
            <person name="Kono N."/>
            <person name="Nakamura H."/>
            <person name="Ohtoshi R."/>
            <person name="Tomita M."/>
            <person name="Numata K."/>
            <person name="Arakawa K."/>
        </authorList>
    </citation>
    <scope>NUCLEOTIDE SEQUENCE [LARGE SCALE GENOMIC DNA]</scope>
</reference>
<evidence type="ECO:0000313" key="3">
    <source>
        <dbReference type="Proteomes" id="UP000299102"/>
    </source>
</evidence>
<dbReference type="Proteomes" id="UP000299102">
    <property type="component" value="Unassembled WGS sequence"/>
</dbReference>
<dbReference type="OrthoDB" id="8904098at2759"/>
<proteinExistence type="predicted"/>
<keyword evidence="1" id="KW-0812">Transmembrane</keyword>
<protein>
    <submittedName>
        <fullName evidence="2">Peptide transporter family 1</fullName>
    </submittedName>
</protein>
<dbReference type="AlphaFoldDB" id="A0A4C1TZW7"/>
<feature type="transmembrane region" description="Helical" evidence="1">
    <location>
        <begin position="40"/>
        <end position="61"/>
    </location>
</feature>
<accession>A0A4C1TZW7</accession>
<feature type="transmembrane region" description="Helical" evidence="1">
    <location>
        <begin position="73"/>
        <end position="91"/>
    </location>
</feature>
<evidence type="ECO:0000256" key="1">
    <source>
        <dbReference type="SAM" id="Phobius"/>
    </source>
</evidence>
<dbReference type="InterPro" id="IPR036259">
    <property type="entry name" value="MFS_trans_sf"/>
</dbReference>